<name>A0A448X2L5_9PLAT</name>
<evidence type="ECO:0000313" key="3">
    <source>
        <dbReference type="Proteomes" id="UP000784294"/>
    </source>
</evidence>
<feature type="region of interest" description="Disordered" evidence="1">
    <location>
        <begin position="1"/>
        <end position="38"/>
    </location>
</feature>
<dbReference type="EMBL" id="CAAALY010078749">
    <property type="protein sequence ID" value="VEL26204.1"/>
    <property type="molecule type" value="Genomic_DNA"/>
</dbReference>
<sequence>MWPGAQRSNSPETGYSVNQGPKCSPPGRKSEVVGSTTDSVPVPRVARAFASEWPMHHWSEVAALCGLGEMSVATGAIAGADRVAIFGVTVTCSPVCRLALFRRTKSAPASR</sequence>
<gene>
    <name evidence="2" type="ORF">PXEA_LOCUS19644</name>
</gene>
<dbReference type="Proteomes" id="UP000784294">
    <property type="component" value="Unassembled WGS sequence"/>
</dbReference>
<evidence type="ECO:0000256" key="1">
    <source>
        <dbReference type="SAM" id="MobiDB-lite"/>
    </source>
</evidence>
<dbReference type="AlphaFoldDB" id="A0A448X2L5"/>
<protein>
    <submittedName>
        <fullName evidence="2">Uncharacterized protein</fullName>
    </submittedName>
</protein>
<reference evidence="2" key="1">
    <citation type="submission" date="2018-11" db="EMBL/GenBank/DDBJ databases">
        <authorList>
            <consortium name="Pathogen Informatics"/>
        </authorList>
    </citation>
    <scope>NUCLEOTIDE SEQUENCE</scope>
</reference>
<keyword evidence="3" id="KW-1185">Reference proteome</keyword>
<proteinExistence type="predicted"/>
<accession>A0A448X2L5</accession>
<evidence type="ECO:0000313" key="2">
    <source>
        <dbReference type="EMBL" id="VEL26204.1"/>
    </source>
</evidence>
<feature type="compositionally biased region" description="Polar residues" evidence="1">
    <location>
        <begin position="1"/>
        <end position="21"/>
    </location>
</feature>
<comment type="caution">
    <text evidence="2">The sequence shown here is derived from an EMBL/GenBank/DDBJ whole genome shotgun (WGS) entry which is preliminary data.</text>
</comment>
<organism evidence="2 3">
    <name type="scientific">Protopolystoma xenopodis</name>
    <dbReference type="NCBI Taxonomy" id="117903"/>
    <lineage>
        <taxon>Eukaryota</taxon>
        <taxon>Metazoa</taxon>
        <taxon>Spiralia</taxon>
        <taxon>Lophotrochozoa</taxon>
        <taxon>Platyhelminthes</taxon>
        <taxon>Monogenea</taxon>
        <taxon>Polyopisthocotylea</taxon>
        <taxon>Polystomatidea</taxon>
        <taxon>Polystomatidae</taxon>
        <taxon>Protopolystoma</taxon>
    </lineage>
</organism>